<dbReference type="GO" id="GO:0005737">
    <property type="term" value="C:cytoplasm"/>
    <property type="evidence" value="ECO:0007669"/>
    <property type="project" value="UniProtKB-SubCell"/>
</dbReference>
<comment type="similarity">
    <text evidence="2 10">Belongs to the RNA methyltransferase RsmE family.</text>
</comment>
<evidence type="ECO:0000256" key="3">
    <source>
        <dbReference type="ARBA" id="ARBA00022490"/>
    </source>
</evidence>
<dbReference type="PATRIC" id="fig|1391653.3.peg.2626"/>
<keyword evidence="14" id="KW-1185">Reference proteome</keyword>
<dbReference type="PIRSF" id="PIRSF015601">
    <property type="entry name" value="MTase_slr0722"/>
    <property type="match status" value="1"/>
</dbReference>
<dbReference type="Gene3D" id="3.40.1280.10">
    <property type="match status" value="1"/>
</dbReference>
<dbReference type="OrthoDB" id="9815641at2"/>
<evidence type="ECO:0000256" key="1">
    <source>
        <dbReference type="ARBA" id="ARBA00004496"/>
    </source>
</evidence>
<dbReference type="GO" id="GO:0070475">
    <property type="term" value="P:rRNA base methylation"/>
    <property type="evidence" value="ECO:0007669"/>
    <property type="project" value="TreeGrafter"/>
</dbReference>
<comment type="subcellular location">
    <subcellularLocation>
        <location evidence="1 10">Cytoplasm</location>
    </subcellularLocation>
</comment>
<evidence type="ECO:0000259" key="12">
    <source>
        <dbReference type="Pfam" id="PF20260"/>
    </source>
</evidence>
<comment type="function">
    <text evidence="8 10">Specifically methylates the N3 position of the uracil ring of uridine 1498 (m3U1498) in 16S rRNA. Acts on the fully assembled 30S ribosomal subunit.</text>
</comment>
<gene>
    <name evidence="13" type="ORF">AKJ08_2521</name>
</gene>
<dbReference type="EMBL" id="CP012332">
    <property type="protein sequence ID" value="AKU92134.1"/>
    <property type="molecule type" value="Genomic_DNA"/>
</dbReference>
<evidence type="ECO:0000256" key="5">
    <source>
        <dbReference type="ARBA" id="ARBA00022603"/>
    </source>
</evidence>
<dbReference type="RefSeq" id="WP_050726348.1">
    <property type="nucleotide sequence ID" value="NZ_CP012332.1"/>
</dbReference>
<dbReference type="EC" id="2.1.1.193" evidence="10"/>
<proteinExistence type="inferred from homology"/>
<evidence type="ECO:0000259" key="11">
    <source>
        <dbReference type="Pfam" id="PF04452"/>
    </source>
</evidence>
<dbReference type="PANTHER" id="PTHR30027">
    <property type="entry name" value="RIBOSOMAL RNA SMALL SUBUNIT METHYLTRANSFERASE E"/>
    <property type="match status" value="1"/>
</dbReference>
<dbReference type="AlphaFoldDB" id="A0A0K1PG97"/>
<dbReference type="SUPFAM" id="SSF88697">
    <property type="entry name" value="PUA domain-like"/>
    <property type="match status" value="1"/>
</dbReference>
<accession>A0A0K1PG97</accession>
<dbReference type="InterPro" id="IPR015947">
    <property type="entry name" value="PUA-like_sf"/>
</dbReference>
<keyword evidence="6 10" id="KW-0808">Transferase</keyword>
<evidence type="ECO:0000256" key="7">
    <source>
        <dbReference type="ARBA" id="ARBA00022691"/>
    </source>
</evidence>
<dbReference type="InterPro" id="IPR006700">
    <property type="entry name" value="RsmE"/>
</dbReference>
<evidence type="ECO:0000256" key="9">
    <source>
        <dbReference type="ARBA" id="ARBA00047944"/>
    </source>
</evidence>
<dbReference type="InterPro" id="IPR046887">
    <property type="entry name" value="RsmE_PUA-like"/>
</dbReference>
<keyword evidence="4 10" id="KW-0698">rRNA processing</keyword>
<keyword evidence="3 10" id="KW-0963">Cytoplasm</keyword>
<name>A0A0K1PG97_9BACT</name>
<dbReference type="NCBIfam" id="TIGR00046">
    <property type="entry name" value="RsmE family RNA methyltransferase"/>
    <property type="match status" value="1"/>
</dbReference>
<dbReference type="NCBIfam" id="NF008692">
    <property type="entry name" value="PRK11713.1-5"/>
    <property type="match status" value="1"/>
</dbReference>
<dbReference type="InterPro" id="IPR046886">
    <property type="entry name" value="RsmE_MTase_dom"/>
</dbReference>
<dbReference type="Pfam" id="PF20260">
    <property type="entry name" value="PUA_4"/>
    <property type="match status" value="1"/>
</dbReference>
<evidence type="ECO:0000256" key="2">
    <source>
        <dbReference type="ARBA" id="ARBA00005528"/>
    </source>
</evidence>
<organism evidence="13 14">
    <name type="scientific">Vulgatibacter incomptus</name>
    <dbReference type="NCBI Taxonomy" id="1391653"/>
    <lineage>
        <taxon>Bacteria</taxon>
        <taxon>Pseudomonadati</taxon>
        <taxon>Myxococcota</taxon>
        <taxon>Myxococcia</taxon>
        <taxon>Myxococcales</taxon>
        <taxon>Cystobacterineae</taxon>
        <taxon>Vulgatibacteraceae</taxon>
        <taxon>Vulgatibacter</taxon>
    </lineage>
</organism>
<keyword evidence="7 10" id="KW-0949">S-adenosyl-L-methionine</keyword>
<dbReference type="STRING" id="1391653.AKJ08_2521"/>
<evidence type="ECO:0000256" key="8">
    <source>
        <dbReference type="ARBA" id="ARBA00025699"/>
    </source>
</evidence>
<evidence type="ECO:0000313" key="13">
    <source>
        <dbReference type="EMBL" id="AKU92134.1"/>
    </source>
</evidence>
<dbReference type="KEGG" id="vin:AKJ08_2521"/>
<dbReference type="CDD" id="cd18084">
    <property type="entry name" value="RsmE-like"/>
    <property type="match status" value="1"/>
</dbReference>
<feature type="domain" description="Ribosomal RNA small subunit methyltransferase E PUA-like" evidence="12">
    <location>
        <begin position="18"/>
        <end position="62"/>
    </location>
</feature>
<feature type="domain" description="Ribosomal RNA small subunit methyltransferase E methyltransferase" evidence="11">
    <location>
        <begin position="75"/>
        <end position="236"/>
    </location>
</feature>
<sequence>MKRLLVPPERIGDGKARIRGESLHYLSRVLRVRVGEPLEIFDGRGAAWSGVLASIDAEEAIVGLQGEPRRATRPAITLAQGLAKGDKLDLVVQKATELGVTRFAPLRLERCVVQLDPAKGADRARRWRRIGEEAARQCGRADVPAVDEPATLRDFLDAAHQRGERIAVLWEEQDPGVRLGPWLEANAGEPLALIVGPEGGLTSAEVDLARSRGAEVLSLGTQVLRTETVGLAVLSIALHLAGELG</sequence>
<dbReference type="GO" id="GO:0070042">
    <property type="term" value="F:rRNA (uridine-N3-)-methyltransferase activity"/>
    <property type="evidence" value="ECO:0007669"/>
    <property type="project" value="TreeGrafter"/>
</dbReference>
<keyword evidence="5 10" id="KW-0489">Methyltransferase</keyword>
<protein>
    <recommendedName>
        <fullName evidence="10">Ribosomal RNA small subunit methyltransferase E</fullName>
        <ecNumber evidence="10">2.1.1.193</ecNumber>
    </recommendedName>
</protein>
<reference evidence="13 14" key="1">
    <citation type="submission" date="2015-08" db="EMBL/GenBank/DDBJ databases">
        <authorList>
            <person name="Babu N.S."/>
            <person name="Beckwith C.J."/>
            <person name="Beseler K.G."/>
            <person name="Brison A."/>
            <person name="Carone J.V."/>
            <person name="Caskin T.P."/>
            <person name="Diamond M."/>
            <person name="Durham M.E."/>
            <person name="Foxe J.M."/>
            <person name="Go M."/>
            <person name="Henderson B.A."/>
            <person name="Jones I.B."/>
            <person name="McGettigan J.A."/>
            <person name="Micheletti S.J."/>
            <person name="Nasrallah M.E."/>
            <person name="Ortiz D."/>
            <person name="Piller C.R."/>
            <person name="Privatt S.R."/>
            <person name="Schneider S.L."/>
            <person name="Sharp S."/>
            <person name="Smith T.C."/>
            <person name="Stanton J.D."/>
            <person name="Ullery H.E."/>
            <person name="Wilson R.J."/>
            <person name="Serrano M.G."/>
            <person name="Buck G."/>
            <person name="Lee V."/>
            <person name="Wang Y."/>
            <person name="Carvalho R."/>
            <person name="Voegtly L."/>
            <person name="Shi R."/>
            <person name="Duckworth R."/>
            <person name="Johnson A."/>
            <person name="Loviza R."/>
            <person name="Walstead R."/>
            <person name="Shah Z."/>
            <person name="Kiflezghi M."/>
            <person name="Wade K."/>
            <person name="Ball S.L."/>
            <person name="Bradley K.W."/>
            <person name="Asai D.J."/>
            <person name="Bowman C.A."/>
            <person name="Russell D.A."/>
            <person name="Pope W.H."/>
            <person name="Jacobs-Sera D."/>
            <person name="Hendrix R.W."/>
            <person name="Hatfull G.F."/>
        </authorList>
    </citation>
    <scope>NUCLEOTIDE SEQUENCE [LARGE SCALE GENOMIC DNA]</scope>
    <source>
        <strain evidence="13 14">DSM 27710</strain>
    </source>
</reference>
<dbReference type="SUPFAM" id="SSF75217">
    <property type="entry name" value="alpha/beta knot"/>
    <property type="match status" value="1"/>
</dbReference>
<evidence type="ECO:0000256" key="10">
    <source>
        <dbReference type="PIRNR" id="PIRNR015601"/>
    </source>
</evidence>
<evidence type="ECO:0000256" key="6">
    <source>
        <dbReference type="ARBA" id="ARBA00022679"/>
    </source>
</evidence>
<evidence type="ECO:0000313" key="14">
    <source>
        <dbReference type="Proteomes" id="UP000055590"/>
    </source>
</evidence>
<dbReference type="PANTHER" id="PTHR30027:SF3">
    <property type="entry name" value="16S RRNA (URACIL(1498)-N(3))-METHYLTRANSFERASE"/>
    <property type="match status" value="1"/>
</dbReference>
<dbReference type="InterPro" id="IPR029026">
    <property type="entry name" value="tRNA_m1G_MTases_N"/>
</dbReference>
<evidence type="ECO:0000256" key="4">
    <source>
        <dbReference type="ARBA" id="ARBA00022552"/>
    </source>
</evidence>
<dbReference type="InterPro" id="IPR029028">
    <property type="entry name" value="Alpha/beta_knot_MTases"/>
</dbReference>
<dbReference type="Pfam" id="PF04452">
    <property type="entry name" value="Methyltrans_RNA"/>
    <property type="match status" value="1"/>
</dbReference>
<comment type="catalytic activity">
    <reaction evidence="9 10">
        <text>uridine(1498) in 16S rRNA + S-adenosyl-L-methionine = N(3)-methyluridine(1498) in 16S rRNA + S-adenosyl-L-homocysteine + H(+)</text>
        <dbReference type="Rhea" id="RHEA:42920"/>
        <dbReference type="Rhea" id="RHEA-COMP:10283"/>
        <dbReference type="Rhea" id="RHEA-COMP:10284"/>
        <dbReference type="ChEBI" id="CHEBI:15378"/>
        <dbReference type="ChEBI" id="CHEBI:57856"/>
        <dbReference type="ChEBI" id="CHEBI:59789"/>
        <dbReference type="ChEBI" id="CHEBI:65315"/>
        <dbReference type="ChEBI" id="CHEBI:74502"/>
        <dbReference type="EC" id="2.1.1.193"/>
    </reaction>
</comment>
<dbReference type="Proteomes" id="UP000055590">
    <property type="component" value="Chromosome"/>
</dbReference>